<evidence type="ECO:0000313" key="2">
    <source>
        <dbReference type="Proteomes" id="UP000243937"/>
    </source>
</evidence>
<dbReference type="EMBL" id="CP021377">
    <property type="protein sequence ID" value="ART81243.1"/>
    <property type="molecule type" value="Genomic_DNA"/>
</dbReference>
<evidence type="ECO:0008006" key="3">
    <source>
        <dbReference type="Google" id="ProtNLM"/>
    </source>
</evidence>
<dbReference type="RefSeq" id="WP_087034326.1">
    <property type="nucleotide sequence ID" value="NZ_CP021377.1"/>
</dbReference>
<dbReference type="AlphaFoldDB" id="A0A1Y0D149"/>
<proteinExistence type="predicted"/>
<dbReference type="InterPro" id="IPR017143">
    <property type="entry name" value="UCP037225"/>
</dbReference>
<accession>A0A1Y0D149</accession>
<dbReference type="Pfam" id="PF14255">
    <property type="entry name" value="Zn_ribbon_21"/>
    <property type="match status" value="1"/>
</dbReference>
<name>A0A1Y0D149_9GAMM</name>
<organism evidence="1 2">
    <name type="scientific">Oceanisphaera profunda</name>
    <dbReference type="NCBI Taxonomy" id="1416627"/>
    <lineage>
        <taxon>Bacteria</taxon>
        <taxon>Pseudomonadati</taxon>
        <taxon>Pseudomonadota</taxon>
        <taxon>Gammaproteobacteria</taxon>
        <taxon>Aeromonadales</taxon>
        <taxon>Aeromonadaceae</taxon>
        <taxon>Oceanisphaera</taxon>
    </lineage>
</organism>
<reference evidence="1 2" key="1">
    <citation type="journal article" date="2014" name="Int. J. Syst. Evol. Microbiol.">
        <title>Oceanisphaera profunda sp. nov., a marine bacterium isolated from deep-sea sediment, and emended description of the genus Oceanisphaera.</title>
        <authorList>
            <person name="Xu Z."/>
            <person name="Zhang X.Y."/>
            <person name="Su H.N."/>
            <person name="Yu Z.C."/>
            <person name="Liu C."/>
            <person name="Li H."/>
            <person name="Chen X.L."/>
            <person name="Song X.Y."/>
            <person name="Xie B.B."/>
            <person name="Qin Q.L."/>
            <person name="Zhou B.C."/>
            <person name="Shi M."/>
            <person name="Huang Y."/>
            <person name="Zhang Y.Z."/>
        </authorList>
    </citation>
    <scope>NUCLEOTIDE SEQUENCE [LARGE SCALE GENOMIC DNA]</scope>
    <source>
        <strain evidence="1 2">SM1222</strain>
    </source>
</reference>
<gene>
    <name evidence="1" type="ORF">CBP31_00180</name>
</gene>
<dbReference type="OrthoDB" id="9814566at2"/>
<dbReference type="KEGG" id="opf:CBP31_00180"/>
<dbReference type="Proteomes" id="UP000243937">
    <property type="component" value="Chromosome"/>
</dbReference>
<keyword evidence="2" id="KW-1185">Reference proteome</keyword>
<sequence length="67" mass="7710">MRDFFQRNVSCPHCGHHTELAIDGSQGDQDYYEDCTACCNSMHIKVTRNELKDKIEVSVDADDEQIF</sequence>
<dbReference type="InterPro" id="IPR025990">
    <property type="entry name" value="zinc_ribbon_bacterial"/>
</dbReference>
<dbReference type="PIRSF" id="PIRSF037225">
    <property type="entry name" value="UCP037225"/>
    <property type="match status" value="1"/>
</dbReference>
<protein>
    <recommendedName>
        <fullName evidence="3">CPXCG motif-containing cysteine-rich protein</fullName>
    </recommendedName>
</protein>
<evidence type="ECO:0000313" key="1">
    <source>
        <dbReference type="EMBL" id="ART81243.1"/>
    </source>
</evidence>